<reference evidence="2 3" key="1">
    <citation type="submission" date="2015-07" db="EMBL/GenBank/DDBJ databases">
        <title>The genome of Eufriesea mexicana.</title>
        <authorList>
            <person name="Pan H."/>
            <person name="Kapheim K."/>
        </authorList>
    </citation>
    <scope>NUCLEOTIDE SEQUENCE [LARGE SCALE GENOMIC DNA]</scope>
    <source>
        <strain evidence="2">0111107269</strain>
        <tissue evidence="2">Whole body</tissue>
    </source>
</reference>
<protein>
    <submittedName>
        <fullName evidence="2">Uncharacterized protein</fullName>
    </submittedName>
</protein>
<gene>
    <name evidence="2" type="ORF">WN48_06183</name>
</gene>
<feature type="region of interest" description="Disordered" evidence="1">
    <location>
        <begin position="89"/>
        <end position="123"/>
    </location>
</feature>
<organism evidence="2 3">
    <name type="scientific">Eufriesea mexicana</name>
    <dbReference type="NCBI Taxonomy" id="516756"/>
    <lineage>
        <taxon>Eukaryota</taxon>
        <taxon>Metazoa</taxon>
        <taxon>Ecdysozoa</taxon>
        <taxon>Arthropoda</taxon>
        <taxon>Hexapoda</taxon>
        <taxon>Insecta</taxon>
        <taxon>Pterygota</taxon>
        <taxon>Neoptera</taxon>
        <taxon>Endopterygota</taxon>
        <taxon>Hymenoptera</taxon>
        <taxon>Apocrita</taxon>
        <taxon>Aculeata</taxon>
        <taxon>Apoidea</taxon>
        <taxon>Anthophila</taxon>
        <taxon>Apidae</taxon>
        <taxon>Eufriesea</taxon>
    </lineage>
</organism>
<name>A0A310STS4_9HYME</name>
<proteinExistence type="predicted"/>
<evidence type="ECO:0000313" key="3">
    <source>
        <dbReference type="Proteomes" id="UP000250275"/>
    </source>
</evidence>
<keyword evidence="3" id="KW-1185">Reference proteome</keyword>
<dbReference type="EMBL" id="KQ760514">
    <property type="protein sequence ID" value="OAD60021.1"/>
    <property type="molecule type" value="Genomic_DNA"/>
</dbReference>
<dbReference type="AlphaFoldDB" id="A0A310STS4"/>
<evidence type="ECO:0000313" key="2">
    <source>
        <dbReference type="EMBL" id="OAD60021.1"/>
    </source>
</evidence>
<sequence>MGQRFGGALSVSSNSEMATRIYHGFAHSSKRCWLTSIPVFTFEKRTLPRRWPFGPVASSPKAAGPGNVGFVAVQDSYGDSCNERSVVMPRIGGKGGGAEEEKDGTEEDASAAKEERSGDDDETSIVKATNFLVSFFGSVRARIAVDDADKAGSVAG</sequence>
<dbReference type="Proteomes" id="UP000250275">
    <property type="component" value="Unassembled WGS sequence"/>
</dbReference>
<accession>A0A310STS4</accession>
<feature type="compositionally biased region" description="Acidic residues" evidence="1">
    <location>
        <begin position="98"/>
        <end position="109"/>
    </location>
</feature>
<evidence type="ECO:0000256" key="1">
    <source>
        <dbReference type="SAM" id="MobiDB-lite"/>
    </source>
</evidence>